<evidence type="ECO:0000256" key="4">
    <source>
        <dbReference type="ARBA" id="ARBA00022759"/>
    </source>
</evidence>
<keyword evidence="5" id="KW-0378">Hydrolase</keyword>
<name>A0A930B8K0_9FIRM</name>
<dbReference type="PANTHER" id="PTHR35579:SF3">
    <property type="entry name" value="CRISPR SYSTEM CMS ENDORIBONUCLEASE CSM3"/>
    <property type="match status" value="1"/>
</dbReference>
<dbReference type="GO" id="GO:0016787">
    <property type="term" value="F:hydrolase activity"/>
    <property type="evidence" value="ECO:0007669"/>
    <property type="project" value="UniProtKB-KW"/>
</dbReference>
<evidence type="ECO:0000256" key="5">
    <source>
        <dbReference type="ARBA" id="ARBA00022801"/>
    </source>
</evidence>
<evidence type="ECO:0000256" key="7">
    <source>
        <dbReference type="ARBA" id="ARBA00023118"/>
    </source>
</evidence>
<dbReference type="GO" id="GO:0004519">
    <property type="term" value="F:endonuclease activity"/>
    <property type="evidence" value="ECO:0007669"/>
    <property type="project" value="UniProtKB-KW"/>
</dbReference>
<dbReference type="AlphaFoldDB" id="A0A930B8K0"/>
<dbReference type="PANTHER" id="PTHR35579">
    <property type="entry name" value="CRISPR SYSTEM CMS ENDORIBONUCLEASE CSM3"/>
    <property type="match status" value="1"/>
</dbReference>
<dbReference type="RefSeq" id="WP_276640686.1">
    <property type="nucleotide sequence ID" value="NZ_DBEZZS010000141.1"/>
</dbReference>
<keyword evidence="4" id="KW-0255">Endonuclease</keyword>
<organism evidence="10 11">
    <name type="scientific">Dialister invisus</name>
    <dbReference type="NCBI Taxonomy" id="218538"/>
    <lineage>
        <taxon>Bacteria</taxon>
        <taxon>Bacillati</taxon>
        <taxon>Bacillota</taxon>
        <taxon>Negativicutes</taxon>
        <taxon>Veillonellales</taxon>
        <taxon>Veillonellaceae</taxon>
        <taxon>Dialister</taxon>
    </lineage>
</organism>
<evidence type="ECO:0000313" key="10">
    <source>
        <dbReference type="EMBL" id="MBF1129971.1"/>
    </source>
</evidence>
<feature type="domain" description="CRISPR type III-associated protein" evidence="9">
    <location>
        <begin position="16"/>
        <end position="201"/>
    </location>
</feature>
<dbReference type="InterPro" id="IPR052216">
    <property type="entry name" value="CRISPR_Csm3_endoribonuclease"/>
</dbReference>
<comment type="caution">
    <text evidence="10">The sequence shown here is derived from an EMBL/GenBank/DDBJ whole genome shotgun (WGS) entry which is preliminary data.</text>
</comment>
<accession>A0A930B8K0</accession>
<evidence type="ECO:0000256" key="3">
    <source>
        <dbReference type="ARBA" id="ARBA00022722"/>
    </source>
</evidence>
<keyword evidence="6" id="KW-0694">RNA-binding</keyword>
<dbReference type="InterPro" id="IPR005537">
    <property type="entry name" value="RAMP_III_fam"/>
</dbReference>
<comment type="similarity">
    <text evidence="1">Belongs to the CRISPR-associated Csm3 family.</text>
</comment>
<dbReference type="GO" id="GO:0003723">
    <property type="term" value="F:RNA binding"/>
    <property type="evidence" value="ECO:0007669"/>
    <property type="project" value="UniProtKB-KW"/>
</dbReference>
<sequence length="233" mass="25944">MAQVQLKGKLLIGAVLTVKTGLHIGDSSDFAPIGAVDGPFIRDPLTKAPIIPGSSLKGKMRTLLARVRDDMIELHLPKPEEDEAVVARLFGISSKTETKPARLQFRDAFVKAESRNKFKNLDTDTYLGEIKAENTINRGTGVANPRMIERVPAGMEFDFQLVYNIEDESQMEKDMEVLRRGFRLLQLDYLGGHGSRGYGRIAFSAFRVQKMDPKTAEMEEQAALAQEFEGSKL</sequence>
<dbReference type="NCBIfam" id="TIGR02582">
    <property type="entry name" value="cas7_TM1809"/>
    <property type="match status" value="1"/>
</dbReference>
<dbReference type="Pfam" id="PF03787">
    <property type="entry name" value="RAMPs"/>
    <property type="match status" value="1"/>
</dbReference>
<dbReference type="EMBL" id="JABZMK010000074">
    <property type="protein sequence ID" value="MBF1129971.1"/>
    <property type="molecule type" value="Genomic_DNA"/>
</dbReference>
<evidence type="ECO:0000256" key="1">
    <source>
        <dbReference type="ARBA" id="ARBA00006342"/>
    </source>
</evidence>
<keyword evidence="3" id="KW-0540">Nuclease</keyword>
<evidence type="ECO:0000256" key="6">
    <source>
        <dbReference type="ARBA" id="ARBA00022884"/>
    </source>
</evidence>
<evidence type="ECO:0000313" key="11">
    <source>
        <dbReference type="Proteomes" id="UP000757890"/>
    </source>
</evidence>
<protein>
    <recommendedName>
        <fullName evidence="2">CRISPR system Cms endoribonuclease Csm3</fullName>
    </recommendedName>
    <alternativeName>
        <fullName evidence="8">CRISPR type III A-associated RAMP protein Csm3</fullName>
    </alternativeName>
</protein>
<keyword evidence="7" id="KW-0051">Antiviral defense</keyword>
<evidence type="ECO:0000259" key="9">
    <source>
        <dbReference type="Pfam" id="PF03787"/>
    </source>
</evidence>
<dbReference type="Proteomes" id="UP000757890">
    <property type="component" value="Unassembled WGS sequence"/>
</dbReference>
<proteinExistence type="inferred from homology"/>
<evidence type="ECO:0000256" key="2">
    <source>
        <dbReference type="ARBA" id="ARBA00022150"/>
    </source>
</evidence>
<reference evidence="10" key="1">
    <citation type="submission" date="2020-04" db="EMBL/GenBank/DDBJ databases">
        <title>Deep metagenomics examines the oral microbiome during advanced dental caries in children, revealing novel taxa and co-occurrences with host molecules.</title>
        <authorList>
            <person name="Baker J.L."/>
            <person name="Morton J.T."/>
            <person name="Dinis M."/>
            <person name="Alvarez R."/>
            <person name="Tran N.C."/>
            <person name="Knight R."/>
            <person name="Edlund A."/>
        </authorList>
    </citation>
    <scope>NUCLEOTIDE SEQUENCE</scope>
    <source>
        <strain evidence="10">JCVI_32_bin.14</strain>
    </source>
</reference>
<evidence type="ECO:0000256" key="8">
    <source>
        <dbReference type="ARBA" id="ARBA00033183"/>
    </source>
</evidence>
<dbReference type="InterPro" id="IPR013412">
    <property type="entry name" value="CRISPR-assoc_RAMP_Csm3"/>
</dbReference>
<gene>
    <name evidence="10" type="primary">csm3</name>
    <name evidence="10" type="ORF">HXL70_08025</name>
</gene>
<dbReference type="GO" id="GO:0051607">
    <property type="term" value="P:defense response to virus"/>
    <property type="evidence" value="ECO:0007669"/>
    <property type="project" value="UniProtKB-KW"/>
</dbReference>